<name>A0A7J7ML15_9MAGN</name>
<accession>A0A7J7ML15</accession>
<dbReference type="SUPFAM" id="SSF53067">
    <property type="entry name" value="Actin-like ATPase domain"/>
    <property type="match status" value="2"/>
</dbReference>
<dbReference type="Gene3D" id="3.90.640.10">
    <property type="entry name" value="Actin, Chain A, domain 4"/>
    <property type="match status" value="1"/>
</dbReference>
<dbReference type="PANTHER" id="PTHR19375">
    <property type="entry name" value="HEAT SHOCK PROTEIN 70KDA"/>
    <property type="match status" value="1"/>
</dbReference>
<dbReference type="GO" id="GO:0005524">
    <property type="term" value="F:ATP binding"/>
    <property type="evidence" value="ECO:0007669"/>
    <property type="project" value="UniProtKB-KW"/>
</dbReference>
<keyword evidence="1" id="KW-0547">Nucleotide-binding</keyword>
<gene>
    <name evidence="3" type="ORF">GIB67_015988</name>
</gene>
<dbReference type="Proteomes" id="UP000541444">
    <property type="component" value="Unassembled WGS sequence"/>
</dbReference>
<dbReference type="FunFam" id="3.90.640.10:FF:000042">
    <property type="entry name" value="Heat shock 70 kDa protein 8"/>
    <property type="match status" value="1"/>
</dbReference>
<protein>
    <submittedName>
        <fullName evidence="3">Uncharacterized protein</fullName>
    </submittedName>
</protein>
<dbReference type="AlphaFoldDB" id="A0A7J7ML15"/>
<proteinExistence type="predicted"/>
<dbReference type="Gene3D" id="3.30.30.30">
    <property type="match status" value="1"/>
</dbReference>
<evidence type="ECO:0000313" key="3">
    <source>
        <dbReference type="EMBL" id="KAF6155494.1"/>
    </source>
</evidence>
<reference evidence="3 4" key="1">
    <citation type="journal article" date="2020" name="IScience">
        <title>Genome Sequencing of the Endangered Kingdonia uniflora (Circaeasteraceae, Ranunculales) Reveals Potential Mechanisms of Evolutionary Specialization.</title>
        <authorList>
            <person name="Sun Y."/>
            <person name="Deng T."/>
            <person name="Zhang A."/>
            <person name="Moore M.J."/>
            <person name="Landis J.B."/>
            <person name="Lin N."/>
            <person name="Zhang H."/>
            <person name="Zhang X."/>
            <person name="Huang J."/>
            <person name="Zhang X."/>
            <person name="Sun H."/>
            <person name="Wang H."/>
        </authorList>
    </citation>
    <scope>NUCLEOTIDE SEQUENCE [LARGE SCALE GENOMIC DNA]</scope>
    <source>
        <strain evidence="3">TB1705</strain>
        <tissue evidence="3">Leaf</tissue>
    </source>
</reference>
<dbReference type="InterPro" id="IPR013126">
    <property type="entry name" value="Hsp_70_fam"/>
</dbReference>
<evidence type="ECO:0000256" key="2">
    <source>
        <dbReference type="ARBA" id="ARBA00022840"/>
    </source>
</evidence>
<dbReference type="Pfam" id="PF00012">
    <property type="entry name" value="HSP70"/>
    <property type="match status" value="1"/>
</dbReference>
<comment type="caution">
    <text evidence="3">The sequence shown here is derived from an EMBL/GenBank/DDBJ whole genome shotgun (WGS) entry which is preliminary data.</text>
</comment>
<keyword evidence="4" id="KW-1185">Reference proteome</keyword>
<dbReference type="GO" id="GO:0140662">
    <property type="term" value="F:ATP-dependent protein folding chaperone"/>
    <property type="evidence" value="ECO:0007669"/>
    <property type="project" value="InterPro"/>
</dbReference>
<evidence type="ECO:0000256" key="1">
    <source>
        <dbReference type="ARBA" id="ARBA00022741"/>
    </source>
</evidence>
<dbReference type="EMBL" id="JACGCM010001421">
    <property type="protein sequence ID" value="KAF6155494.1"/>
    <property type="molecule type" value="Genomic_DNA"/>
</dbReference>
<sequence>MGPCHWVVWLDSVGPIMEKANAGSQRPKFVRKEVSQANVSLPVRKDVEVGGPVEIESYAPIISTDGSTVVMTSEDFVTSKNATTKDLAVLVADCWLENHKRGVSLEDGPTEVLDVDASMKALLMEDACKEVKVDASKEVPVLVDACEVVVDASKEVVVDTYKESAIQNISTGTCKGLSVHGSKVYDVIKEPYLLIIAVLLYAEMGDFEAPFKGITKDVNGRKTCYKQDWTTGIYSGFRWVEMMAPIFSREAWHLNNVWKLTTPEEVLSIFLVYLRVMAELQLKRDVRNFVLTIPVLFSQFRLTRIERACAMAGLFILRLMPEQTVMALLYGQHQQQMVHDNMGNGSENIAMIFNMGVGYCDLCVTATTGGVSQIKSLSGSHIGGEDIVQNIMHHLFPNMDSLFLSHKNNEMKAMGLLRVAAQDAVIMLSSQDIVMIDVDLENGLRICKVLGQPKFEEVNRKVFEKCESLVE</sequence>
<evidence type="ECO:0000313" key="4">
    <source>
        <dbReference type="Proteomes" id="UP000541444"/>
    </source>
</evidence>
<dbReference type="Gene3D" id="3.30.420.40">
    <property type="match status" value="2"/>
</dbReference>
<organism evidence="3 4">
    <name type="scientific">Kingdonia uniflora</name>
    <dbReference type="NCBI Taxonomy" id="39325"/>
    <lineage>
        <taxon>Eukaryota</taxon>
        <taxon>Viridiplantae</taxon>
        <taxon>Streptophyta</taxon>
        <taxon>Embryophyta</taxon>
        <taxon>Tracheophyta</taxon>
        <taxon>Spermatophyta</taxon>
        <taxon>Magnoliopsida</taxon>
        <taxon>Ranunculales</taxon>
        <taxon>Circaeasteraceae</taxon>
        <taxon>Kingdonia</taxon>
    </lineage>
</organism>
<dbReference type="InterPro" id="IPR043129">
    <property type="entry name" value="ATPase_NBD"/>
</dbReference>
<keyword evidence="2" id="KW-0067">ATP-binding</keyword>